<comment type="caution">
    <text evidence="1">The sequence shown here is derived from an EMBL/GenBank/DDBJ whole genome shotgun (WGS) entry which is preliminary data.</text>
</comment>
<dbReference type="EMBL" id="BARW01003772">
    <property type="protein sequence ID" value="GAI70766.1"/>
    <property type="molecule type" value="Genomic_DNA"/>
</dbReference>
<protein>
    <submittedName>
        <fullName evidence="1">Uncharacterized protein</fullName>
    </submittedName>
</protein>
<reference evidence="1" key="1">
    <citation type="journal article" date="2014" name="Front. Microbiol.">
        <title>High frequency of phylogenetically diverse reductive dehalogenase-homologous genes in deep subseafloor sedimentary metagenomes.</title>
        <authorList>
            <person name="Kawai M."/>
            <person name="Futagami T."/>
            <person name="Toyoda A."/>
            <person name="Takaki Y."/>
            <person name="Nishi S."/>
            <person name="Hori S."/>
            <person name="Arai W."/>
            <person name="Tsubouchi T."/>
            <person name="Morono Y."/>
            <person name="Uchiyama I."/>
            <person name="Ito T."/>
            <person name="Fujiyama A."/>
            <person name="Inagaki F."/>
            <person name="Takami H."/>
        </authorList>
    </citation>
    <scope>NUCLEOTIDE SEQUENCE</scope>
    <source>
        <strain evidence="1">Expedition CK06-06</strain>
    </source>
</reference>
<evidence type="ECO:0000313" key="1">
    <source>
        <dbReference type="EMBL" id="GAI70766.1"/>
    </source>
</evidence>
<feature type="non-terminal residue" evidence="1">
    <location>
        <position position="1"/>
    </location>
</feature>
<sequence>RKYNKMCFVNVKPQYIVFKCRDWKITITFEATKANCLECTRYAFLKFP</sequence>
<dbReference type="AlphaFoldDB" id="X1RUY0"/>
<proteinExistence type="predicted"/>
<organism evidence="1">
    <name type="scientific">marine sediment metagenome</name>
    <dbReference type="NCBI Taxonomy" id="412755"/>
    <lineage>
        <taxon>unclassified sequences</taxon>
        <taxon>metagenomes</taxon>
        <taxon>ecological metagenomes</taxon>
    </lineage>
</organism>
<name>X1RUY0_9ZZZZ</name>
<accession>X1RUY0</accession>
<gene>
    <name evidence="1" type="ORF">S12H4_09348</name>
</gene>